<name>A0A5C6CBT3_9BACT</name>
<evidence type="ECO:0000313" key="1">
    <source>
        <dbReference type="EMBL" id="TWU21688.1"/>
    </source>
</evidence>
<dbReference type="OrthoDB" id="274145at2"/>
<evidence type="ECO:0008006" key="3">
    <source>
        <dbReference type="Google" id="ProtNLM"/>
    </source>
</evidence>
<dbReference type="InterPro" id="IPR029058">
    <property type="entry name" value="AB_hydrolase_fold"/>
</dbReference>
<dbReference type="AlphaFoldDB" id="A0A5C6CBT3"/>
<dbReference type="SUPFAM" id="SSF53474">
    <property type="entry name" value="alpha/beta-Hydrolases"/>
    <property type="match status" value="1"/>
</dbReference>
<dbReference type="EMBL" id="SJPT01000006">
    <property type="protein sequence ID" value="TWU21688.1"/>
    <property type="molecule type" value="Genomic_DNA"/>
</dbReference>
<dbReference type="Proteomes" id="UP000316304">
    <property type="component" value="Unassembled WGS sequence"/>
</dbReference>
<dbReference type="Gene3D" id="3.40.50.1820">
    <property type="entry name" value="alpha/beta hydrolase"/>
    <property type="match status" value="1"/>
</dbReference>
<dbReference type="RefSeq" id="WP_146595971.1">
    <property type="nucleotide sequence ID" value="NZ_SJPT01000006.1"/>
</dbReference>
<keyword evidence="2" id="KW-1185">Reference proteome</keyword>
<sequence>MAFRNLDASVARLAARLEDDHSGRRIALVTHSFGDWVARRAIASATQHRVAALVSITPVLRTGIVPYLIHGLTGNLISEIEVINDPMRASADASVDKKIKRLVLWAQLDAYVRPLDIDGDDTIAVHHFLSTHLSIILQPNSLRLITRFLFPTPATTCGLGETHARE</sequence>
<accession>A0A5C6CBT3</accession>
<proteinExistence type="predicted"/>
<gene>
    <name evidence="1" type="ORF">Pla52o_38750</name>
</gene>
<evidence type="ECO:0000313" key="2">
    <source>
        <dbReference type="Proteomes" id="UP000316304"/>
    </source>
</evidence>
<reference evidence="1 2" key="1">
    <citation type="submission" date="2019-02" db="EMBL/GenBank/DDBJ databases">
        <title>Deep-cultivation of Planctomycetes and their phenomic and genomic characterization uncovers novel biology.</title>
        <authorList>
            <person name="Wiegand S."/>
            <person name="Jogler M."/>
            <person name="Boedeker C."/>
            <person name="Pinto D."/>
            <person name="Vollmers J."/>
            <person name="Rivas-Marin E."/>
            <person name="Kohn T."/>
            <person name="Peeters S.H."/>
            <person name="Heuer A."/>
            <person name="Rast P."/>
            <person name="Oberbeckmann S."/>
            <person name="Bunk B."/>
            <person name="Jeske O."/>
            <person name="Meyerdierks A."/>
            <person name="Storesund J.E."/>
            <person name="Kallscheuer N."/>
            <person name="Luecker S."/>
            <person name="Lage O.M."/>
            <person name="Pohl T."/>
            <person name="Merkel B.J."/>
            <person name="Hornburger P."/>
            <person name="Mueller R.-W."/>
            <person name="Bruemmer F."/>
            <person name="Labrenz M."/>
            <person name="Spormann A.M."/>
            <person name="Op Den Camp H."/>
            <person name="Overmann J."/>
            <person name="Amann R."/>
            <person name="Jetten M.S.M."/>
            <person name="Mascher T."/>
            <person name="Medema M.H."/>
            <person name="Devos D.P."/>
            <person name="Kaster A.-K."/>
            <person name="Ovreas L."/>
            <person name="Rohde M."/>
            <person name="Galperin M.Y."/>
            <person name="Jogler C."/>
        </authorList>
    </citation>
    <scope>NUCLEOTIDE SEQUENCE [LARGE SCALE GENOMIC DNA]</scope>
    <source>
        <strain evidence="1 2">Pla52o</strain>
    </source>
</reference>
<organism evidence="1 2">
    <name type="scientific">Novipirellula galeiformis</name>
    <dbReference type="NCBI Taxonomy" id="2528004"/>
    <lineage>
        <taxon>Bacteria</taxon>
        <taxon>Pseudomonadati</taxon>
        <taxon>Planctomycetota</taxon>
        <taxon>Planctomycetia</taxon>
        <taxon>Pirellulales</taxon>
        <taxon>Pirellulaceae</taxon>
        <taxon>Novipirellula</taxon>
    </lineage>
</organism>
<protein>
    <recommendedName>
        <fullName evidence="3">Alpha/beta hydrolase family protein</fullName>
    </recommendedName>
</protein>
<comment type="caution">
    <text evidence="1">The sequence shown here is derived from an EMBL/GenBank/DDBJ whole genome shotgun (WGS) entry which is preliminary data.</text>
</comment>